<reference evidence="2" key="1">
    <citation type="submission" date="2018-09" db="EMBL/GenBank/DDBJ databases">
        <authorList>
            <person name="Livingstone P.G."/>
            <person name="Whitworth D.E."/>
        </authorList>
    </citation>
    <scope>NUCLEOTIDE SEQUENCE [LARGE SCALE GENOMIC DNA]</scope>
    <source>
        <strain evidence="2">CA040B</strain>
    </source>
</reference>
<dbReference type="RefSeq" id="WP_120624922.1">
    <property type="nucleotide sequence ID" value="NZ_RAWG01000043.1"/>
</dbReference>
<evidence type="ECO:0000313" key="1">
    <source>
        <dbReference type="EMBL" id="RKH44874.1"/>
    </source>
</evidence>
<proteinExistence type="predicted"/>
<organism evidence="1 2">
    <name type="scientific">Corallococcus sicarius</name>
    <dbReference type="NCBI Taxonomy" id="2316726"/>
    <lineage>
        <taxon>Bacteria</taxon>
        <taxon>Pseudomonadati</taxon>
        <taxon>Myxococcota</taxon>
        <taxon>Myxococcia</taxon>
        <taxon>Myxococcales</taxon>
        <taxon>Cystobacterineae</taxon>
        <taxon>Myxococcaceae</taxon>
        <taxon>Corallococcus</taxon>
    </lineage>
</organism>
<dbReference type="AlphaFoldDB" id="A0A3A8NZF3"/>
<name>A0A3A8NZF3_9BACT</name>
<evidence type="ECO:0000313" key="2">
    <source>
        <dbReference type="Proteomes" id="UP000273405"/>
    </source>
</evidence>
<dbReference type="Proteomes" id="UP000273405">
    <property type="component" value="Unassembled WGS sequence"/>
</dbReference>
<protein>
    <submittedName>
        <fullName evidence="1">Uncharacterized protein</fullName>
    </submittedName>
</protein>
<keyword evidence="2" id="KW-1185">Reference proteome</keyword>
<sequence>MDLLREFSRVYVSEAFIGFLFDNNLLNSDWAGDKDPDEMSAEELRPAKLSIDRLQDAVGDFWNHSGGRILFYAYKSVDAHEQTPQLRKYAYADARWDVANAVHALCQSGKVFQSRRPPKPEVVLFTGSAEKVLASSVHLLGTRAEENTTRDEYSAFQEQADAEL</sequence>
<dbReference type="EMBL" id="RAWG01000043">
    <property type="protein sequence ID" value="RKH44874.1"/>
    <property type="molecule type" value="Genomic_DNA"/>
</dbReference>
<dbReference type="OrthoDB" id="9553467at2"/>
<accession>A0A3A8NZF3</accession>
<comment type="caution">
    <text evidence="1">The sequence shown here is derived from an EMBL/GenBank/DDBJ whole genome shotgun (WGS) entry which is preliminary data.</text>
</comment>
<gene>
    <name evidence="1" type="ORF">D7X12_09365</name>
</gene>